<feature type="transmembrane region" description="Helical" evidence="1">
    <location>
        <begin position="193"/>
        <end position="214"/>
    </location>
</feature>
<keyword evidence="1" id="KW-0472">Membrane</keyword>
<protein>
    <submittedName>
        <fullName evidence="2">Uncharacterized protein</fullName>
    </submittedName>
</protein>
<feature type="transmembrane region" description="Helical" evidence="1">
    <location>
        <begin position="55"/>
        <end position="78"/>
    </location>
</feature>
<evidence type="ECO:0000313" key="3">
    <source>
        <dbReference type="Proteomes" id="UP000197781"/>
    </source>
</evidence>
<reference evidence="2 3" key="1">
    <citation type="submission" date="2016-11" db="EMBL/GenBank/DDBJ databases">
        <authorList>
            <person name="Jaros S."/>
            <person name="Januszkiewicz K."/>
            <person name="Wedrychowicz H."/>
        </authorList>
    </citation>
    <scope>NUCLEOTIDE SEQUENCE [LARGE SCALE GENOMIC DNA]</scope>
    <source>
        <strain evidence="2 3">NF2</strain>
    </source>
</reference>
<keyword evidence="1" id="KW-1133">Transmembrane helix</keyword>
<accession>A0A220MBG9</accession>
<evidence type="ECO:0000313" key="2">
    <source>
        <dbReference type="EMBL" id="ASJ52312.1"/>
    </source>
</evidence>
<dbReference type="Proteomes" id="UP000197781">
    <property type="component" value="Chromosome"/>
</dbReference>
<evidence type="ECO:0000256" key="1">
    <source>
        <dbReference type="SAM" id="Phobius"/>
    </source>
</evidence>
<organism evidence="2 3">
    <name type="scientific">Brevibacillus formosus</name>
    <dbReference type="NCBI Taxonomy" id="54913"/>
    <lineage>
        <taxon>Bacteria</taxon>
        <taxon>Bacillati</taxon>
        <taxon>Bacillota</taxon>
        <taxon>Bacilli</taxon>
        <taxon>Bacillales</taxon>
        <taxon>Paenibacillaceae</taxon>
        <taxon>Brevibacillus</taxon>
    </lineage>
</organism>
<feature type="transmembrane region" description="Helical" evidence="1">
    <location>
        <begin position="20"/>
        <end position="43"/>
    </location>
</feature>
<dbReference type="EMBL" id="CP018145">
    <property type="protein sequence ID" value="ASJ52312.1"/>
    <property type="molecule type" value="Genomic_DNA"/>
</dbReference>
<feature type="transmembrane region" description="Helical" evidence="1">
    <location>
        <begin position="123"/>
        <end position="146"/>
    </location>
</feature>
<dbReference type="RefSeq" id="WP_088906230.1">
    <property type="nucleotide sequence ID" value="NZ_CP018145.1"/>
</dbReference>
<dbReference type="KEGG" id="bfm:BP422_01420"/>
<feature type="transmembrane region" description="Helical" evidence="1">
    <location>
        <begin position="256"/>
        <end position="278"/>
    </location>
</feature>
<proteinExistence type="predicted"/>
<feature type="transmembrane region" description="Helical" evidence="1">
    <location>
        <begin position="226"/>
        <end position="244"/>
    </location>
</feature>
<feature type="transmembrane region" description="Helical" evidence="1">
    <location>
        <begin position="85"/>
        <end position="103"/>
    </location>
</feature>
<sequence>MNSSVTKSHTAPPFFQGEKWLVYTGLLGFLLAALCAIWVMLYGGPVAPNGDVSKAFSFNAALGIFLLSSAAIIPLSALGTRSRAFFRWSYILLALYSYGAETVQNFRGVDPRFVKNGTPFDVAVGSIFTFVALLLVLFYVFIAIQFFRRKAYELRPELAVGIRYAMIAIMLSFAAGLWISFNDGRVVGQEGNIIWLHGIGFHALQAVPFVAWLAERKKHVSTARTGFIHLAGIAYLLGLAAIGWQTYLGRAVLEMSVFPILAACCFLVAFFPIVLFLLQKNDAKKLHNTSGIPN</sequence>
<feature type="transmembrane region" description="Helical" evidence="1">
    <location>
        <begin position="158"/>
        <end position="181"/>
    </location>
</feature>
<keyword evidence="1" id="KW-0812">Transmembrane</keyword>
<name>A0A220MBG9_9BACL</name>
<dbReference type="AlphaFoldDB" id="A0A220MBG9"/>
<gene>
    <name evidence="2" type="ORF">BP422_01420</name>
</gene>